<evidence type="ECO:0000256" key="7">
    <source>
        <dbReference type="ARBA" id="ARBA00022989"/>
    </source>
</evidence>
<evidence type="ECO:0000259" key="13">
    <source>
        <dbReference type="Pfam" id="PF00487"/>
    </source>
</evidence>
<feature type="transmembrane region" description="Helical" evidence="12">
    <location>
        <begin position="208"/>
        <end position="226"/>
    </location>
</feature>
<keyword evidence="10" id="KW-0503">Monooxygenase</keyword>
<gene>
    <name evidence="14" type="ORF">VSX56_02270</name>
</gene>
<evidence type="ECO:0000256" key="8">
    <source>
        <dbReference type="ARBA" id="ARBA00023002"/>
    </source>
</evidence>
<comment type="subcellular location">
    <subcellularLocation>
        <location evidence="1">Cell inner membrane</location>
        <topology evidence="1">Multi-pass membrane protein</topology>
    </subcellularLocation>
</comment>
<dbReference type="PANTHER" id="PTHR38674">
    <property type="entry name" value="ALKANE 1-MONOOXYGENASE 1"/>
    <property type="match status" value="1"/>
</dbReference>
<dbReference type="InterPro" id="IPR005804">
    <property type="entry name" value="FA_desaturase_dom"/>
</dbReference>
<evidence type="ECO:0000256" key="11">
    <source>
        <dbReference type="ARBA" id="ARBA00023136"/>
    </source>
</evidence>
<evidence type="ECO:0000313" key="15">
    <source>
        <dbReference type="Proteomes" id="UP001438953"/>
    </source>
</evidence>
<keyword evidence="7 12" id="KW-1133">Transmembrane helix</keyword>
<evidence type="ECO:0000256" key="9">
    <source>
        <dbReference type="ARBA" id="ARBA00023004"/>
    </source>
</evidence>
<evidence type="ECO:0000256" key="3">
    <source>
        <dbReference type="ARBA" id="ARBA00022475"/>
    </source>
</evidence>
<accession>A0ABV1SCE1</accession>
<evidence type="ECO:0000256" key="1">
    <source>
        <dbReference type="ARBA" id="ARBA00004429"/>
    </source>
</evidence>
<dbReference type="RefSeq" id="WP_350934530.1">
    <property type="nucleotide sequence ID" value="NZ_JAYWLC010000001.1"/>
</dbReference>
<keyword evidence="5 12" id="KW-0812">Transmembrane</keyword>
<evidence type="ECO:0000256" key="12">
    <source>
        <dbReference type="SAM" id="Phobius"/>
    </source>
</evidence>
<keyword evidence="11 12" id="KW-0472">Membrane</keyword>
<dbReference type="Proteomes" id="UP001438953">
    <property type="component" value="Unassembled WGS sequence"/>
</dbReference>
<proteinExistence type="inferred from homology"/>
<keyword evidence="15" id="KW-1185">Reference proteome</keyword>
<evidence type="ECO:0000256" key="4">
    <source>
        <dbReference type="ARBA" id="ARBA00022519"/>
    </source>
</evidence>
<feature type="transmembrane region" description="Helical" evidence="12">
    <location>
        <begin position="65"/>
        <end position="86"/>
    </location>
</feature>
<evidence type="ECO:0000256" key="10">
    <source>
        <dbReference type="ARBA" id="ARBA00023033"/>
    </source>
</evidence>
<dbReference type="PANTHER" id="PTHR38674:SF1">
    <property type="entry name" value="ALKANE 1-MONOOXYGENASE 1"/>
    <property type="match status" value="1"/>
</dbReference>
<sequence length="353" mass="38983">MRQTLPFVFATLVPMGLVIVAACLGGWWCLLALLATSTFLQLLDLAHPAPRSDAPEGTEFPAGNGLLVVISLGYLAAFGLAIDALLTGWGMRAFPQALAKLALITACGFTLGQLCVPAAHELIHRPRKGLVRLGQMIYITLLFGHHASAHRLVHHIHVATPLDPNSAPRGLGFWRFLPRAWIGSWQAGWQTENRLRQRRALPLWRTPYTAHLVGAALSLGLVGMLFGPWGIAIYLALCAHAQIQLLLADYVQHYGLRRVKREGRYEPVGPHHSWDACPPASAFWMLNAPRHSDHHAHPSRPYAGLRMGTLTAQRPILPRSLPSMAVIALFPPLWRKIMDPRLDALDSRRRAQG</sequence>
<keyword evidence="9" id="KW-0408">Iron</keyword>
<dbReference type="PROSITE" id="PS51257">
    <property type="entry name" value="PROKAR_LIPOPROTEIN"/>
    <property type="match status" value="1"/>
</dbReference>
<evidence type="ECO:0000256" key="5">
    <source>
        <dbReference type="ARBA" id="ARBA00022692"/>
    </source>
</evidence>
<dbReference type="EMBL" id="JAYWLC010000001">
    <property type="protein sequence ID" value="MER5170587.1"/>
    <property type="molecule type" value="Genomic_DNA"/>
</dbReference>
<dbReference type="CDD" id="cd03512">
    <property type="entry name" value="Alkane-hydroxylase"/>
    <property type="match status" value="1"/>
</dbReference>
<feature type="transmembrane region" description="Helical" evidence="12">
    <location>
        <begin position="7"/>
        <end position="35"/>
    </location>
</feature>
<evidence type="ECO:0000256" key="2">
    <source>
        <dbReference type="ARBA" id="ARBA00010823"/>
    </source>
</evidence>
<keyword evidence="3" id="KW-1003">Cell membrane</keyword>
<feature type="domain" description="Fatty acid desaturase" evidence="13">
    <location>
        <begin position="103"/>
        <end position="307"/>
    </location>
</feature>
<comment type="caution">
    <text evidence="14">The sequence shown here is derived from an EMBL/GenBank/DDBJ whole genome shotgun (WGS) entry which is preliminary data.</text>
</comment>
<keyword evidence="4" id="KW-0997">Cell inner membrane</keyword>
<reference evidence="14 15" key="1">
    <citation type="submission" date="2024-06" db="EMBL/GenBank/DDBJ databases">
        <title>Thioclava kandeliae sp. nov. from a rhizosphere soil sample of Kandelia candel in a mangrove.</title>
        <authorList>
            <person name="Mu T."/>
        </authorList>
    </citation>
    <scope>NUCLEOTIDE SEQUENCE [LARGE SCALE GENOMIC DNA]</scope>
    <source>
        <strain evidence="14 15">CPCC 100088</strain>
    </source>
</reference>
<organism evidence="14 15">
    <name type="scientific">Thioclava kandeliae</name>
    <dbReference type="NCBI Taxonomy" id="3070818"/>
    <lineage>
        <taxon>Bacteria</taxon>
        <taxon>Pseudomonadati</taxon>
        <taxon>Pseudomonadota</taxon>
        <taxon>Alphaproteobacteria</taxon>
        <taxon>Rhodobacterales</taxon>
        <taxon>Paracoccaceae</taxon>
        <taxon>Thioclava</taxon>
    </lineage>
</organism>
<evidence type="ECO:0000313" key="14">
    <source>
        <dbReference type="EMBL" id="MER5170587.1"/>
    </source>
</evidence>
<evidence type="ECO:0000256" key="6">
    <source>
        <dbReference type="ARBA" id="ARBA00022723"/>
    </source>
</evidence>
<dbReference type="InterPro" id="IPR033885">
    <property type="entry name" value="AlkB/XylM"/>
</dbReference>
<keyword evidence="8" id="KW-0560">Oxidoreductase</keyword>
<comment type="similarity">
    <text evidence="2">Belongs to the fatty acid desaturase type 1 family. AlkB subfamily.</text>
</comment>
<dbReference type="Pfam" id="PF00487">
    <property type="entry name" value="FA_desaturase"/>
    <property type="match status" value="1"/>
</dbReference>
<name>A0ABV1SCE1_9RHOB</name>
<keyword evidence="6" id="KW-0479">Metal-binding</keyword>
<protein>
    <submittedName>
        <fullName evidence="14">Alkane 1-monooxygenase</fullName>
    </submittedName>
</protein>